<gene>
    <name evidence="1" type="ORF">ZHAS_00016666</name>
</gene>
<evidence type="ECO:0000313" key="2">
    <source>
        <dbReference type="EnsemblMetazoa" id="ASIC016666-PA"/>
    </source>
</evidence>
<protein>
    <submittedName>
        <fullName evidence="1 2">Putative phosphoenolpyruvate synthase-like protein</fullName>
    </submittedName>
</protein>
<keyword evidence="3" id="KW-1185">Reference proteome</keyword>
<dbReference type="EMBL" id="KE525341">
    <property type="protein sequence ID" value="KFB48503.1"/>
    <property type="molecule type" value="Genomic_DNA"/>
</dbReference>
<reference evidence="2" key="2">
    <citation type="submission" date="2020-05" db="UniProtKB">
        <authorList>
            <consortium name="EnsemblMetazoa"/>
        </authorList>
    </citation>
    <scope>IDENTIFICATION</scope>
</reference>
<accession>A0A084WE59</accession>
<evidence type="ECO:0000313" key="1">
    <source>
        <dbReference type="EMBL" id="KFB48503.1"/>
    </source>
</evidence>
<organism evidence="1">
    <name type="scientific">Anopheles sinensis</name>
    <name type="common">Mosquito</name>
    <dbReference type="NCBI Taxonomy" id="74873"/>
    <lineage>
        <taxon>Eukaryota</taxon>
        <taxon>Metazoa</taxon>
        <taxon>Ecdysozoa</taxon>
        <taxon>Arthropoda</taxon>
        <taxon>Hexapoda</taxon>
        <taxon>Insecta</taxon>
        <taxon>Pterygota</taxon>
        <taxon>Neoptera</taxon>
        <taxon>Endopterygota</taxon>
        <taxon>Diptera</taxon>
        <taxon>Nematocera</taxon>
        <taxon>Culicoidea</taxon>
        <taxon>Culicidae</taxon>
        <taxon>Anophelinae</taxon>
        <taxon>Anopheles</taxon>
    </lineage>
</organism>
<dbReference type="Proteomes" id="UP000030765">
    <property type="component" value="Unassembled WGS sequence"/>
</dbReference>
<dbReference type="EMBL" id="ATLV01023156">
    <property type="status" value="NOT_ANNOTATED_CDS"/>
    <property type="molecule type" value="Genomic_DNA"/>
</dbReference>
<sequence length="72" mass="8416">MTMLWTLHNGCQKARLVENFKLLKQPSSAVWTQVSIVQVYRVIAWSARWNIMEIFNMVVRPAAIAIAFARYF</sequence>
<keyword evidence="1" id="KW-0670">Pyruvate</keyword>
<dbReference type="AlphaFoldDB" id="A0A084WE59"/>
<reference evidence="1 3" key="1">
    <citation type="journal article" date="2014" name="BMC Genomics">
        <title>Genome sequence of Anopheles sinensis provides insight into genetics basis of mosquito competence for malaria parasites.</title>
        <authorList>
            <person name="Zhou D."/>
            <person name="Zhang D."/>
            <person name="Ding G."/>
            <person name="Shi L."/>
            <person name="Hou Q."/>
            <person name="Ye Y."/>
            <person name="Xu Y."/>
            <person name="Zhou H."/>
            <person name="Xiong C."/>
            <person name="Li S."/>
            <person name="Yu J."/>
            <person name="Hong S."/>
            <person name="Yu X."/>
            <person name="Zou P."/>
            <person name="Chen C."/>
            <person name="Chang X."/>
            <person name="Wang W."/>
            <person name="Lv Y."/>
            <person name="Sun Y."/>
            <person name="Ma L."/>
            <person name="Shen B."/>
            <person name="Zhu C."/>
        </authorList>
    </citation>
    <scope>NUCLEOTIDE SEQUENCE [LARGE SCALE GENOMIC DNA]</scope>
</reference>
<name>A0A084WE59_ANOSI</name>
<proteinExistence type="predicted"/>
<dbReference type="EnsemblMetazoa" id="ASIC016666-RA">
    <property type="protein sequence ID" value="ASIC016666-PA"/>
    <property type="gene ID" value="ASIC016666"/>
</dbReference>
<dbReference type="VEuPathDB" id="VectorBase:ASIC016666"/>
<evidence type="ECO:0000313" key="3">
    <source>
        <dbReference type="Proteomes" id="UP000030765"/>
    </source>
</evidence>